<dbReference type="AlphaFoldDB" id="A0A1L9UD17"/>
<protein>
    <recommendedName>
        <fullName evidence="7">Zn(2)-C6 fungal-type domain-containing protein</fullName>
    </recommendedName>
</protein>
<dbReference type="GeneID" id="93575498"/>
<evidence type="ECO:0000256" key="3">
    <source>
        <dbReference type="ARBA" id="ARBA00023125"/>
    </source>
</evidence>
<keyword evidence="4" id="KW-0804">Transcription</keyword>
<reference evidence="9" key="1">
    <citation type="journal article" date="2017" name="Genome Biol.">
        <title>Comparative genomics reveals high biological diversity and specific adaptations in the industrially and medically important fungal genus Aspergillus.</title>
        <authorList>
            <person name="de Vries R.P."/>
            <person name="Riley R."/>
            <person name="Wiebenga A."/>
            <person name="Aguilar-Osorio G."/>
            <person name="Amillis S."/>
            <person name="Uchima C.A."/>
            <person name="Anderluh G."/>
            <person name="Asadollahi M."/>
            <person name="Askin M."/>
            <person name="Barry K."/>
            <person name="Battaglia E."/>
            <person name="Bayram O."/>
            <person name="Benocci T."/>
            <person name="Braus-Stromeyer S.A."/>
            <person name="Caldana C."/>
            <person name="Canovas D."/>
            <person name="Cerqueira G.C."/>
            <person name="Chen F."/>
            <person name="Chen W."/>
            <person name="Choi C."/>
            <person name="Clum A."/>
            <person name="Dos Santos R.A."/>
            <person name="Damasio A.R."/>
            <person name="Diallinas G."/>
            <person name="Emri T."/>
            <person name="Fekete E."/>
            <person name="Flipphi M."/>
            <person name="Freyberg S."/>
            <person name="Gallo A."/>
            <person name="Gournas C."/>
            <person name="Habgood R."/>
            <person name="Hainaut M."/>
            <person name="Harispe M.L."/>
            <person name="Henrissat B."/>
            <person name="Hilden K.S."/>
            <person name="Hope R."/>
            <person name="Hossain A."/>
            <person name="Karabika E."/>
            <person name="Karaffa L."/>
            <person name="Karanyi Z."/>
            <person name="Krasevec N."/>
            <person name="Kuo A."/>
            <person name="Kusch H."/>
            <person name="LaButti K."/>
            <person name="Lagendijk E.L."/>
            <person name="Lapidus A."/>
            <person name="Levasseur A."/>
            <person name="Lindquist E."/>
            <person name="Lipzen A."/>
            <person name="Logrieco A.F."/>
            <person name="MacCabe A."/>
            <person name="Maekelae M.R."/>
            <person name="Malavazi I."/>
            <person name="Melin P."/>
            <person name="Meyer V."/>
            <person name="Mielnichuk N."/>
            <person name="Miskei M."/>
            <person name="Molnar A.P."/>
            <person name="Mule G."/>
            <person name="Ngan C.Y."/>
            <person name="Orejas M."/>
            <person name="Orosz E."/>
            <person name="Ouedraogo J.P."/>
            <person name="Overkamp K.M."/>
            <person name="Park H.-S."/>
            <person name="Perrone G."/>
            <person name="Piumi F."/>
            <person name="Punt P.J."/>
            <person name="Ram A.F."/>
            <person name="Ramon A."/>
            <person name="Rauscher S."/>
            <person name="Record E."/>
            <person name="Riano-Pachon D.M."/>
            <person name="Robert V."/>
            <person name="Roehrig J."/>
            <person name="Ruller R."/>
            <person name="Salamov A."/>
            <person name="Salih N.S."/>
            <person name="Samson R.A."/>
            <person name="Sandor E."/>
            <person name="Sanguinetti M."/>
            <person name="Schuetze T."/>
            <person name="Sepcic K."/>
            <person name="Shelest E."/>
            <person name="Sherlock G."/>
            <person name="Sophianopoulou V."/>
            <person name="Squina F.M."/>
            <person name="Sun H."/>
            <person name="Susca A."/>
            <person name="Todd R.B."/>
            <person name="Tsang A."/>
            <person name="Unkles S.E."/>
            <person name="van de Wiele N."/>
            <person name="van Rossen-Uffink D."/>
            <person name="Oliveira J.V."/>
            <person name="Vesth T.C."/>
            <person name="Visser J."/>
            <person name="Yu J.-H."/>
            <person name="Zhou M."/>
            <person name="Andersen M.R."/>
            <person name="Archer D.B."/>
            <person name="Baker S.E."/>
            <person name="Benoit I."/>
            <person name="Brakhage A.A."/>
            <person name="Braus G.H."/>
            <person name="Fischer R."/>
            <person name="Frisvad J.C."/>
            <person name="Goldman G.H."/>
            <person name="Houbraken J."/>
            <person name="Oakley B."/>
            <person name="Pocsi I."/>
            <person name="Scazzocchio C."/>
            <person name="Seiboth B."/>
            <person name="vanKuyk P.A."/>
            <person name="Wortman J."/>
            <person name="Dyer P.S."/>
            <person name="Grigoriev I.V."/>
        </authorList>
    </citation>
    <scope>NUCLEOTIDE SEQUENCE [LARGE SCALE GENOMIC DNA]</scope>
    <source>
        <strain evidence="9">CBS 101740 / IMI 381727 / IBT 21946</strain>
    </source>
</reference>
<keyword evidence="3" id="KW-0238">DNA-binding</keyword>
<keyword evidence="2" id="KW-0805">Transcription regulation</keyword>
<evidence type="ECO:0000256" key="1">
    <source>
        <dbReference type="ARBA" id="ARBA00004123"/>
    </source>
</evidence>
<dbReference type="PROSITE" id="PS50048">
    <property type="entry name" value="ZN2_CY6_FUNGAL_2"/>
    <property type="match status" value="1"/>
</dbReference>
<keyword evidence="5" id="KW-0539">Nucleus</keyword>
<dbReference type="STRING" id="767769.A0A1L9UD17"/>
<evidence type="ECO:0000259" key="7">
    <source>
        <dbReference type="PROSITE" id="PS50048"/>
    </source>
</evidence>
<dbReference type="SUPFAM" id="SSF57701">
    <property type="entry name" value="Zn2/Cys6 DNA-binding domain"/>
    <property type="match status" value="1"/>
</dbReference>
<gene>
    <name evidence="8" type="ORF">ASPBRDRAFT_32393</name>
</gene>
<name>A0A1L9UD17_ASPBC</name>
<keyword evidence="9" id="KW-1185">Reference proteome</keyword>
<evidence type="ECO:0000313" key="8">
    <source>
        <dbReference type="EMBL" id="OJJ69567.1"/>
    </source>
</evidence>
<dbReference type="CDD" id="cd00067">
    <property type="entry name" value="GAL4"/>
    <property type="match status" value="1"/>
</dbReference>
<dbReference type="GO" id="GO:0003677">
    <property type="term" value="F:DNA binding"/>
    <property type="evidence" value="ECO:0007669"/>
    <property type="project" value="UniProtKB-KW"/>
</dbReference>
<dbReference type="OMA" id="MERCWEL"/>
<evidence type="ECO:0000256" key="4">
    <source>
        <dbReference type="ARBA" id="ARBA00023163"/>
    </source>
</evidence>
<dbReference type="PANTHER" id="PTHR37534">
    <property type="entry name" value="TRANSCRIPTIONAL ACTIVATOR PROTEIN UGA3"/>
    <property type="match status" value="1"/>
</dbReference>
<evidence type="ECO:0000256" key="2">
    <source>
        <dbReference type="ARBA" id="ARBA00023015"/>
    </source>
</evidence>
<sequence length="570" mass="63659">MATARSSTGCWTCRLRRKKCDEHWPACQACQLRGLACENQEAKPHWMDGGSRQAKQLAVVKKQVKASARRRREAWLRGSQYRFKEDNLPHQSHHPTGERSSSTVHKSSEDETLVGDLPYFADQAETLLTPEWSELECLQHPQSIIHNPATRVASGLETNSPNESSYSGDLVFHYINRVFNAQFPAYMLLPHASEGWILQSMLSSRLVSCATMSVSQLYLAVSFKTSDDPTASTCATSSPASSSPATCYFDTLMQLRGEIAQLIEDCNGGERIQFINLALAMIQLIYYEIWSGNNDRFELHMNASRSILDRALEMLQDVASCTEGTSPHHDQERVALTFLTSAFTWLDISAVVSFNKRDTFFDVDRILAHGDIRVAEVTGCQPWILSVMIRVARLISWKRAQVEDETLDVLVFAQKAYDIRKALDAGLVNLSGAPDQNRPSQSVVVQLTRVYASACLLYLNMEISATLPNAADIERGVAQTLLFVEALDNPAMLRCCVWPFCVAGCLASPSQAPRFRQLFQTSMKSGTDSPGLSDSICFMERCWELRQQGASEAVNWLTAMHDLGTYKVLL</sequence>
<dbReference type="GO" id="GO:0000981">
    <property type="term" value="F:DNA-binding transcription factor activity, RNA polymerase II-specific"/>
    <property type="evidence" value="ECO:0007669"/>
    <property type="project" value="InterPro"/>
</dbReference>
<organism evidence="8 9">
    <name type="scientific">Aspergillus brasiliensis (strain CBS 101740 / IMI 381727 / IBT 21946)</name>
    <dbReference type="NCBI Taxonomy" id="767769"/>
    <lineage>
        <taxon>Eukaryota</taxon>
        <taxon>Fungi</taxon>
        <taxon>Dikarya</taxon>
        <taxon>Ascomycota</taxon>
        <taxon>Pezizomycotina</taxon>
        <taxon>Eurotiomycetes</taxon>
        <taxon>Eurotiomycetidae</taxon>
        <taxon>Eurotiales</taxon>
        <taxon>Aspergillaceae</taxon>
        <taxon>Aspergillus</taxon>
        <taxon>Aspergillus subgen. Circumdati</taxon>
    </lineage>
</organism>
<comment type="subcellular location">
    <subcellularLocation>
        <location evidence="1">Nucleus</location>
    </subcellularLocation>
</comment>
<evidence type="ECO:0000256" key="5">
    <source>
        <dbReference type="ARBA" id="ARBA00023242"/>
    </source>
</evidence>
<dbReference type="InterPro" id="IPR036864">
    <property type="entry name" value="Zn2-C6_fun-type_DNA-bd_sf"/>
</dbReference>
<accession>A0A1L9UD17</accession>
<dbReference type="GO" id="GO:0005634">
    <property type="term" value="C:nucleus"/>
    <property type="evidence" value="ECO:0007669"/>
    <property type="project" value="UniProtKB-SubCell"/>
</dbReference>
<dbReference type="PROSITE" id="PS00463">
    <property type="entry name" value="ZN2_CY6_FUNGAL_1"/>
    <property type="match status" value="1"/>
</dbReference>
<dbReference type="GO" id="GO:0009893">
    <property type="term" value="P:positive regulation of metabolic process"/>
    <property type="evidence" value="ECO:0007669"/>
    <property type="project" value="UniProtKB-ARBA"/>
</dbReference>
<dbReference type="InterPro" id="IPR001138">
    <property type="entry name" value="Zn2Cys6_DnaBD"/>
</dbReference>
<dbReference type="GO" id="GO:0008270">
    <property type="term" value="F:zinc ion binding"/>
    <property type="evidence" value="ECO:0007669"/>
    <property type="project" value="InterPro"/>
</dbReference>
<dbReference type="PANTHER" id="PTHR37534:SF46">
    <property type="entry name" value="ZN(II)2CYS6 TRANSCRIPTION FACTOR (EUROFUNG)"/>
    <property type="match status" value="1"/>
</dbReference>
<dbReference type="SMART" id="SM00066">
    <property type="entry name" value="GAL4"/>
    <property type="match status" value="1"/>
</dbReference>
<dbReference type="Proteomes" id="UP000184499">
    <property type="component" value="Unassembled WGS sequence"/>
</dbReference>
<dbReference type="VEuPathDB" id="FungiDB:ASPBRDRAFT_32393"/>
<evidence type="ECO:0000313" key="9">
    <source>
        <dbReference type="Proteomes" id="UP000184499"/>
    </source>
</evidence>
<dbReference type="Pfam" id="PF00172">
    <property type="entry name" value="Zn_clus"/>
    <property type="match status" value="1"/>
</dbReference>
<dbReference type="RefSeq" id="XP_067476816.1">
    <property type="nucleotide sequence ID" value="XM_067623010.1"/>
</dbReference>
<evidence type="ECO:0000256" key="6">
    <source>
        <dbReference type="SAM" id="MobiDB-lite"/>
    </source>
</evidence>
<proteinExistence type="predicted"/>
<dbReference type="EMBL" id="KV878688">
    <property type="protein sequence ID" value="OJJ69567.1"/>
    <property type="molecule type" value="Genomic_DNA"/>
</dbReference>
<dbReference type="Pfam" id="PF11951">
    <property type="entry name" value="Fungal_trans_2"/>
    <property type="match status" value="1"/>
</dbReference>
<feature type="region of interest" description="Disordered" evidence="6">
    <location>
        <begin position="85"/>
        <end position="108"/>
    </location>
</feature>
<dbReference type="Gene3D" id="4.10.240.10">
    <property type="entry name" value="Zn(2)-C6 fungal-type DNA-binding domain"/>
    <property type="match status" value="1"/>
</dbReference>
<dbReference type="OrthoDB" id="5213892at2759"/>
<feature type="domain" description="Zn(2)-C6 fungal-type" evidence="7">
    <location>
        <begin position="9"/>
        <end position="37"/>
    </location>
</feature>
<dbReference type="InterPro" id="IPR021858">
    <property type="entry name" value="Fun_TF"/>
</dbReference>